<keyword evidence="3" id="KW-1185">Reference proteome</keyword>
<dbReference type="AlphaFoldDB" id="A0A2U1MRK0"/>
<protein>
    <submittedName>
        <fullName evidence="2">Germin, RmlC-like cupin domain protein</fullName>
    </submittedName>
</protein>
<accession>A0A2U1MRK0</accession>
<dbReference type="STRING" id="35608.A0A2U1MRK0"/>
<dbReference type="Gene3D" id="2.60.120.10">
    <property type="entry name" value="Jelly Rolls"/>
    <property type="match status" value="1"/>
</dbReference>
<comment type="caution">
    <text evidence="2">The sequence shown here is derived from an EMBL/GenBank/DDBJ whole genome shotgun (WGS) entry which is preliminary data.</text>
</comment>
<evidence type="ECO:0000313" key="3">
    <source>
        <dbReference type="Proteomes" id="UP000245207"/>
    </source>
</evidence>
<reference evidence="2 3" key="1">
    <citation type="journal article" date="2018" name="Mol. Plant">
        <title>The genome of Artemisia annua provides insight into the evolution of Asteraceae family and artemisinin biosynthesis.</title>
        <authorList>
            <person name="Shen Q."/>
            <person name="Zhang L."/>
            <person name="Liao Z."/>
            <person name="Wang S."/>
            <person name="Yan T."/>
            <person name="Shi P."/>
            <person name="Liu M."/>
            <person name="Fu X."/>
            <person name="Pan Q."/>
            <person name="Wang Y."/>
            <person name="Lv Z."/>
            <person name="Lu X."/>
            <person name="Zhang F."/>
            <person name="Jiang W."/>
            <person name="Ma Y."/>
            <person name="Chen M."/>
            <person name="Hao X."/>
            <person name="Li L."/>
            <person name="Tang Y."/>
            <person name="Lv G."/>
            <person name="Zhou Y."/>
            <person name="Sun X."/>
            <person name="Brodelius P.E."/>
            <person name="Rose J.K.C."/>
            <person name="Tang K."/>
        </authorList>
    </citation>
    <scope>NUCLEOTIDE SEQUENCE [LARGE SCALE GENOMIC DNA]</scope>
    <source>
        <strain evidence="3">cv. Huhao1</strain>
        <tissue evidence="2">Leaf</tissue>
    </source>
</reference>
<dbReference type="OrthoDB" id="204928at2759"/>
<proteinExistence type="predicted"/>
<dbReference type="SUPFAM" id="SSF51182">
    <property type="entry name" value="RmlC-like cupins"/>
    <property type="match status" value="1"/>
</dbReference>
<dbReference type="InterPro" id="IPR011051">
    <property type="entry name" value="RmlC_Cupin_sf"/>
</dbReference>
<name>A0A2U1MRK0_ARTAN</name>
<gene>
    <name evidence="2" type="ORF">CTI12_AA349320</name>
</gene>
<evidence type="ECO:0000313" key="2">
    <source>
        <dbReference type="EMBL" id="PWA63857.1"/>
    </source>
</evidence>
<dbReference type="InterPro" id="IPR014710">
    <property type="entry name" value="RmlC-like_jellyroll"/>
</dbReference>
<organism evidence="2 3">
    <name type="scientific">Artemisia annua</name>
    <name type="common">Sweet wormwood</name>
    <dbReference type="NCBI Taxonomy" id="35608"/>
    <lineage>
        <taxon>Eukaryota</taxon>
        <taxon>Viridiplantae</taxon>
        <taxon>Streptophyta</taxon>
        <taxon>Embryophyta</taxon>
        <taxon>Tracheophyta</taxon>
        <taxon>Spermatophyta</taxon>
        <taxon>Magnoliopsida</taxon>
        <taxon>eudicotyledons</taxon>
        <taxon>Gunneridae</taxon>
        <taxon>Pentapetalae</taxon>
        <taxon>asterids</taxon>
        <taxon>campanulids</taxon>
        <taxon>Asterales</taxon>
        <taxon>Asteraceae</taxon>
        <taxon>Asteroideae</taxon>
        <taxon>Anthemideae</taxon>
        <taxon>Artemisiinae</taxon>
        <taxon>Artemisia</taxon>
    </lineage>
</organism>
<dbReference type="InterPro" id="IPR006045">
    <property type="entry name" value="Cupin_1"/>
</dbReference>
<dbReference type="Pfam" id="PF00190">
    <property type="entry name" value="Cupin_1"/>
    <property type="match status" value="1"/>
</dbReference>
<dbReference type="EMBL" id="PKPP01004544">
    <property type="protein sequence ID" value="PWA63857.1"/>
    <property type="molecule type" value="Genomic_DNA"/>
</dbReference>
<dbReference type="PANTHER" id="PTHR31238">
    <property type="entry name" value="GERMIN-LIKE PROTEIN SUBFAMILY 3 MEMBER 3"/>
    <property type="match status" value="1"/>
</dbReference>
<sequence length="117" mass="12965">MNKLSVALCKKKIIRKHTNDFPTYLAANNDGIYPCKHPKFVSVNDFFFSRLNLPPATTNGREPAGVSQAFDFHMPGLNTLGISMELSDVGPGFYMPPHYHPGTTKVITLLRGAIVEM</sequence>
<evidence type="ECO:0000259" key="1">
    <source>
        <dbReference type="Pfam" id="PF00190"/>
    </source>
</evidence>
<feature type="domain" description="Cupin type-1" evidence="1">
    <location>
        <begin position="65"/>
        <end position="114"/>
    </location>
</feature>
<dbReference type="Proteomes" id="UP000245207">
    <property type="component" value="Unassembled WGS sequence"/>
</dbReference>